<dbReference type="AlphaFoldDB" id="A0A915CRQ0"/>
<feature type="compositionally biased region" description="Basic and acidic residues" evidence="1">
    <location>
        <begin position="85"/>
        <end position="101"/>
    </location>
</feature>
<evidence type="ECO:0000313" key="2">
    <source>
        <dbReference type="Proteomes" id="UP000887574"/>
    </source>
</evidence>
<proteinExistence type="predicted"/>
<dbReference type="WBParaSite" id="jg11424">
    <property type="protein sequence ID" value="jg11424"/>
    <property type="gene ID" value="jg11424"/>
</dbReference>
<reference evidence="3" key="1">
    <citation type="submission" date="2022-11" db="UniProtKB">
        <authorList>
            <consortium name="WormBaseParasite"/>
        </authorList>
    </citation>
    <scope>IDENTIFICATION</scope>
</reference>
<sequence>MKIRKRNKSSRGENFNGVSVPSRNVPIHLEGAAKLHQVHAANNDSMPQDISWPVPRTNSNFEHHTIDKPSFLASDTRPPTSRSWTRNEVDKTQKNNGEKRSMPSSPAPYSPYLQHSSQVPVQNPSAGNEDGTRGLRRF</sequence>
<keyword evidence="2" id="KW-1185">Reference proteome</keyword>
<accession>A0A915CRQ0</accession>
<evidence type="ECO:0000313" key="3">
    <source>
        <dbReference type="WBParaSite" id="jg11424"/>
    </source>
</evidence>
<dbReference type="Proteomes" id="UP000887574">
    <property type="component" value="Unplaced"/>
</dbReference>
<protein>
    <submittedName>
        <fullName evidence="3">Uncharacterized protein</fullName>
    </submittedName>
</protein>
<feature type="compositionally biased region" description="Polar residues" evidence="1">
    <location>
        <begin position="12"/>
        <end position="22"/>
    </location>
</feature>
<organism evidence="2 3">
    <name type="scientific">Ditylenchus dipsaci</name>
    <dbReference type="NCBI Taxonomy" id="166011"/>
    <lineage>
        <taxon>Eukaryota</taxon>
        <taxon>Metazoa</taxon>
        <taxon>Ecdysozoa</taxon>
        <taxon>Nematoda</taxon>
        <taxon>Chromadorea</taxon>
        <taxon>Rhabditida</taxon>
        <taxon>Tylenchina</taxon>
        <taxon>Tylenchomorpha</taxon>
        <taxon>Sphaerularioidea</taxon>
        <taxon>Anguinidae</taxon>
        <taxon>Anguininae</taxon>
        <taxon>Ditylenchus</taxon>
    </lineage>
</organism>
<name>A0A915CRQ0_9BILA</name>
<feature type="region of interest" description="Disordered" evidence="1">
    <location>
        <begin position="1"/>
        <end position="23"/>
    </location>
</feature>
<feature type="compositionally biased region" description="Polar residues" evidence="1">
    <location>
        <begin position="113"/>
        <end position="126"/>
    </location>
</feature>
<feature type="region of interest" description="Disordered" evidence="1">
    <location>
        <begin position="40"/>
        <end position="138"/>
    </location>
</feature>
<evidence type="ECO:0000256" key="1">
    <source>
        <dbReference type="SAM" id="MobiDB-lite"/>
    </source>
</evidence>